<gene>
    <name evidence="1" type="ORF">NSO95_11595</name>
</gene>
<keyword evidence="2" id="KW-1185">Reference proteome</keyword>
<dbReference type="RefSeq" id="WP_257596428.1">
    <property type="nucleotide sequence ID" value="NZ_JANKHH010000006.1"/>
</dbReference>
<proteinExistence type="predicted"/>
<evidence type="ECO:0000313" key="2">
    <source>
        <dbReference type="Proteomes" id="UP001206067"/>
    </source>
</evidence>
<evidence type="ECO:0008006" key="3">
    <source>
        <dbReference type="Google" id="ProtNLM"/>
    </source>
</evidence>
<comment type="caution">
    <text evidence="1">The sequence shown here is derived from an EMBL/GenBank/DDBJ whole genome shotgun (WGS) entry which is preliminary data.</text>
</comment>
<reference evidence="1 2" key="1">
    <citation type="submission" date="2022-08" db="EMBL/GenBank/DDBJ databases">
        <title>Polyphasic taxonomy analysis of Qipengyuania sp.RS5-5.</title>
        <authorList>
            <person name="Xamxidin M."/>
            <person name="Wu M."/>
        </authorList>
    </citation>
    <scope>NUCLEOTIDE SEQUENCE [LARGE SCALE GENOMIC DNA]</scope>
    <source>
        <strain evidence="1 2">RS5-5</strain>
    </source>
</reference>
<evidence type="ECO:0000313" key="1">
    <source>
        <dbReference type="EMBL" id="MCR2834592.1"/>
    </source>
</evidence>
<name>A0ABT1XTR3_9SPHN</name>
<organism evidence="1 2">
    <name type="scientific">Parerythrobacter lacustris</name>
    <dbReference type="NCBI Taxonomy" id="2969984"/>
    <lineage>
        <taxon>Bacteria</taxon>
        <taxon>Pseudomonadati</taxon>
        <taxon>Pseudomonadota</taxon>
        <taxon>Alphaproteobacteria</taxon>
        <taxon>Sphingomonadales</taxon>
        <taxon>Erythrobacteraceae</taxon>
        <taxon>Parerythrobacter</taxon>
    </lineage>
</organism>
<protein>
    <recommendedName>
        <fullName evidence="3">DUF1963 domain-containing protein</fullName>
    </recommendedName>
</protein>
<accession>A0ABT1XTR3</accession>
<sequence>MDWLKRLFGGSHAAPILPIPSESDGDRLKAITARVFANGNPEARAVPTPLLSLEEFFEGNDDIGSIGCNLDGSPPPSQFYALFQEILDRPEVSDVRVQVTCVDSPGEEWPFSDTIWIMTTADETTVRSWFPDELMPNDCWIGWIDGQKYETINVDPGHHPVAVWYD</sequence>
<dbReference type="EMBL" id="JANKHH010000006">
    <property type="protein sequence ID" value="MCR2834592.1"/>
    <property type="molecule type" value="Genomic_DNA"/>
</dbReference>
<dbReference type="Proteomes" id="UP001206067">
    <property type="component" value="Unassembled WGS sequence"/>
</dbReference>